<proteinExistence type="inferred from homology"/>
<dbReference type="Proteomes" id="UP000217784">
    <property type="component" value="Unassembled WGS sequence"/>
</dbReference>
<reference evidence="2 3" key="1">
    <citation type="journal article" date="2017" name="BMC Genomics">
        <title>Genomic analysis of methanogenic archaea reveals a shift towards energy conservation.</title>
        <authorList>
            <person name="Gilmore S.P."/>
            <person name="Henske J.K."/>
            <person name="Sexton J.A."/>
            <person name="Solomon K.V."/>
            <person name="Seppala S."/>
            <person name="Yoo J.I."/>
            <person name="Huyett L.M."/>
            <person name="Pressman A."/>
            <person name="Cogan J.Z."/>
            <person name="Kivenson V."/>
            <person name="Peng X."/>
            <person name="Tan Y."/>
            <person name="Valentine D.L."/>
            <person name="O'Malley M.A."/>
        </authorList>
    </citation>
    <scope>NUCLEOTIDE SEQUENCE [LARGE SCALE GENOMIC DNA]</scope>
    <source>
        <strain evidence="2 3">M.o.H.</strain>
    </source>
</reference>
<dbReference type="EMBL" id="LMVM01000037">
    <property type="protein sequence ID" value="PAV03649.1"/>
    <property type="molecule type" value="Genomic_DNA"/>
</dbReference>
<dbReference type="RefSeq" id="WP_069583878.1">
    <property type="nucleotide sequence ID" value="NZ_LMVM01000037.1"/>
</dbReference>
<comment type="caution">
    <text evidence="2">The sequence shown here is derived from an EMBL/GenBank/DDBJ whole genome shotgun (WGS) entry which is preliminary data.</text>
</comment>
<dbReference type="Pfam" id="PF01886">
    <property type="entry name" value="DUF61"/>
    <property type="match status" value="1"/>
</dbReference>
<protein>
    <recommendedName>
        <fullName evidence="1">UPF0216 protein ASJ80_01380</fullName>
    </recommendedName>
</protein>
<dbReference type="OrthoDB" id="18795at2157"/>
<name>A0A2A2H2M9_METBR</name>
<dbReference type="NCBIfam" id="NF003153">
    <property type="entry name" value="PRK04115.1"/>
    <property type="match status" value="1"/>
</dbReference>
<comment type="similarity">
    <text evidence="1">Belongs to the UPF0216 family.</text>
</comment>
<gene>
    <name evidence="2" type="ORF">ASJ80_01380</name>
</gene>
<dbReference type="HAMAP" id="MF_00585">
    <property type="entry name" value="UPF0216"/>
    <property type="match status" value="1"/>
</dbReference>
<organism evidence="2 3">
    <name type="scientific">Methanobacterium bryantii</name>
    <dbReference type="NCBI Taxonomy" id="2161"/>
    <lineage>
        <taxon>Archaea</taxon>
        <taxon>Methanobacteriati</taxon>
        <taxon>Methanobacteriota</taxon>
        <taxon>Methanomada group</taxon>
        <taxon>Methanobacteria</taxon>
        <taxon>Methanobacteriales</taxon>
        <taxon>Methanobacteriaceae</taxon>
        <taxon>Methanobacterium</taxon>
    </lineage>
</organism>
<evidence type="ECO:0000313" key="3">
    <source>
        <dbReference type="Proteomes" id="UP000217784"/>
    </source>
</evidence>
<accession>A0A2A2H2M9</accession>
<dbReference type="AlphaFoldDB" id="A0A2A2H2M9"/>
<sequence length="134" mass="15813">MKKLDPSDNILKKQVISLNRHLPRRRKTLEELLREERPHVLGADGTRHRFKNAELKKIASMIDKEDYKKLKLPIYIEIESLTSGARIAGDLESTIICKILNIDPCKRELFIYRPQIKELRIKFPTTTQYIFLVR</sequence>
<keyword evidence="3" id="KW-1185">Reference proteome</keyword>
<dbReference type="PIRSF" id="PIRSF005264">
    <property type="entry name" value="UCP005264"/>
    <property type="match status" value="1"/>
</dbReference>
<evidence type="ECO:0000313" key="2">
    <source>
        <dbReference type="EMBL" id="PAV03649.1"/>
    </source>
</evidence>
<evidence type="ECO:0000256" key="1">
    <source>
        <dbReference type="HAMAP-Rule" id="MF_00585"/>
    </source>
</evidence>
<dbReference type="InterPro" id="IPR002746">
    <property type="entry name" value="UPF0216"/>
</dbReference>